<dbReference type="HOGENOM" id="CLU_908814_0_0_9"/>
<proteinExistence type="predicted"/>
<accession>F2FA36</accession>
<dbReference type="PATRIC" id="fig|1002809.3.peg.1291"/>
<dbReference type="Proteomes" id="UP000006691">
    <property type="component" value="Chromosome"/>
</dbReference>
<dbReference type="EMBL" id="AP012157">
    <property type="protein sequence ID" value="BAK15702.1"/>
    <property type="molecule type" value="Genomic_DNA"/>
</dbReference>
<protein>
    <submittedName>
        <fullName evidence="1">FOG: GAF domain</fullName>
    </submittedName>
</protein>
<dbReference type="KEGG" id="siv:SSIL_1279"/>
<organism evidence="1 2">
    <name type="scientific">Solibacillus silvestris (strain StLB046)</name>
    <name type="common">Bacillus silvestris</name>
    <dbReference type="NCBI Taxonomy" id="1002809"/>
    <lineage>
        <taxon>Bacteria</taxon>
        <taxon>Bacillati</taxon>
        <taxon>Bacillota</taxon>
        <taxon>Bacilli</taxon>
        <taxon>Bacillales</taxon>
        <taxon>Caryophanaceae</taxon>
        <taxon>Solibacillus</taxon>
    </lineage>
</organism>
<sequence>MNKFILNHGCFVDIQKDFVLERFKELTMLINFLREKDCVISITEDLWSINVEGSTLQKLVHERMEKDTTLVTIITVMNSGPYFQFVQNFDGYEELITNPKVLKNTFEYNYLYSNVLDNCFPIISFENPKYITEDNYVYNVNGLNGDISNYLGLSKLEEYFLNSLRFSNISEVFEKINEEFPNIKILSSAIKSAQRHNFQGNQYKVYEAFKGLNNFERLPAMSGEQREERFYEATKMKISPETKATMDVDRYKKQRTFSIPGKQSEIFEWHVKIGNNTRIHYYFDEEDDIIYIGHCGKHLGTVSYKS</sequence>
<reference evidence="2" key="1">
    <citation type="submission" date="2011-04" db="EMBL/GenBank/DDBJ databases">
        <title>Genome sequence of Solibacillus silvestris StLB046.</title>
        <authorList>
            <person name="Morohoshi T."/>
            <person name="Someya N."/>
            <person name="Ikeda T."/>
        </authorList>
    </citation>
    <scope>NUCLEOTIDE SEQUENCE [LARGE SCALE GENOMIC DNA]</scope>
    <source>
        <strain evidence="2">StLB046</strain>
    </source>
</reference>
<name>F2FA36_SOLSS</name>
<keyword evidence="2" id="KW-1185">Reference proteome</keyword>
<gene>
    <name evidence="1" type="ordered locus">SSIL_1279</name>
</gene>
<dbReference type="AlphaFoldDB" id="F2FA36"/>
<evidence type="ECO:0000313" key="2">
    <source>
        <dbReference type="Proteomes" id="UP000006691"/>
    </source>
</evidence>
<dbReference type="RefSeq" id="WP_014823179.1">
    <property type="nucleotide sequence ID" value="NC_018065.1"/>
</dbReference>
<reference evidence="1 2" key="2">
    <citation type="journal article" date="2012" name="J. Biosci. Bioeng.">
        <title>Complete genome sequence and characterization of the N-acylhomoserine lactone-degrading gene of the potato leaf-associated Solibacillus silvestris.</title>
        <authorList>
            <person name="Morohoshi T."/>
            <person name="Tominaga Y."/>
            <person name="Someya N."/>
            <person name="Ikeda T."/>
        </authorList>
    </citation>
    <scope>NUCLEOTIDE SEQUENCE [LARGE SCALE GENOMIC DNA]</scope>
    <source>
        <strain evidence="1 2">StLB046</strain>
    </source>
</reference>
<evidence type="ECO:0000313" key="1">
    <source>
        <dbReference type="EMBL" id="BAK15702.1"/>
    </source>
</evidence>